<dbReference type="PANTHER" id="PTHR11439">
    <property type="entry name" value="GAG-POL-RELATED RETROTRANSPOSON"/>
    <property type="match status" value="1"/>
</dbReference>
<dbReference type="Proteomes" id="UP000198211">
    <property type="component" value="Unassembled WGS sequence"/>
</dbReference>
<feature type="region of interest" description="Disordered" evidence="1">
    <location>
        <begin position="66"/>
        <end position="85"/>
    </location>
</feature>
<sequence length="101" mass="10998">MTTGTRPDPADAVRKLSRFVAKSSAKHVGTLKRYLAGTLDYDKRNRNSKGVPSTITLEGFCDSDWANDPESRKSNNGMARRQSGVALSTAEVEYVAACEDT</sequence>
<organism evidence="2 3">
    <name type="scientific">Phytophthora megakarya</name>
    <dbReference type="NCBI Taxonomy" id="4795"/>
    <lineage>
        <taxon>Eukaryota</taxon>
        <taxon>Sar</taxon>
        <taxon>Stramenopiles</taxon>
        <taxon>Oomycota</taxon>
        <taxon>Peronosporomycetes</taxon>
        <taxon>Peronosporales</taxon>
        <taxon>Peronosporaceae</taxon>
        <taxon>Phytophthora</taxon>
    </lineage>
</organism>
<gene>
    <name evidence="2" type="ORF">PHMEG_00019008</name>
</gene>
<keyword evidence="3" id="KW-1185">Reference proteome</keyword>
<dbReference type="AlphaFoldDB" id="A0A225VSN4"/>
<dbReference type="EMBL" id="NBNE01003151">
    <property type="protein sequence ID" value="OWZ08453.1"/>
    <property type="molecule type" value="Genomic_DNA"/>
</dbReference>
<dbReference type="OrthoDB" id="121181at2759"/>
<name>A0A225VSN4_9STRA</name>
<protein>
    <submittedName>
        <fullName evidence="2">Integrase, catalytic core protein</fullName>
    </submittedName>
</protein>
<proteinExistence type="predicted"/>
<evidence type="ECO:0000256" key="1">
    <source>
        <dbReference type="SAM" id="MobiDB-lite"/>
    </source>
</evidence>
<evidence type="ECO:0000313" key="3">
    <source>
        <dbReference type="Proteomes" id="UP000198211"/>
    </source>
</evidence>
<dbReference type="PANTHER" id="PTHR11439:SF491">
    <property type="entry name" value="INTEGRASE CATALYTIC DOMAIN-CONTAINING PROTEIN"/>
    <property type="match status" value="1"/>
</dbReference>
<dbReference type="STRING" id="4795.A0A225VSN4"/>
<accession>A0A225VSN4</accession>
<evidence type="ECO:0000313" key="2">
    <source>
        <dbReference type="EMBL" id="OWZ08453.1"/>
    </source>
</evidence>
<reference evidence="3" key="1">
    <citation type="submission" date="2017-03" db="EMBL/GenBank/DDBJ databases">
        <title>Phytopthora megakarya and P. palmivora, two closely related causual agents of cacao black pod achieved similar genome size and gene model numbers by different mechanisms.</title>
        <authorList>
            <person name="Ali S."/>
            <person name="Shao J."/>
            <person name="Larry D.J."/>
            <person name="Kronmiller B."/>
            <person name="Shen D."/>
            <person name="Strem M.D."/>
            <person name="Melnick R.L."/>
            <person name="Guiltinan M.J."/>
            <person name="Tyler B.M."/>
            <person name="Meinhardt L.W."/>
            <person name="Bailey B.A."/>
        </authorList>
    </citation>
    <scope>NUCLEOTIDE SEQUENCE [LARGE SCALE GENOMIC DNA]</scope>
    <source>
        <strain evidence="3">zdho120</strain>
    </source>
</reference>
<comment type="caution">
    <text evidence="2">The sequence shown here is derived from an EMBL/GenBank/DDBJ whole genome shotgun (WGS) entry which is preliminary data.</text>
</comment>